<keyword evidence="3" id="KW-1185">Reference proteome</keyword>
<evidence type="ECO:0000313" key="3">
    <source>
        <dbReference type="Proteomes" id="UP000274139"/>
    </source>
</evidence>
<keyword evidence="1" id="KW-0732">Signal</keyword>
<name>A0A454JL85_9NEIS</name>
<dbReference type="OrthoDB" id="8781246at2"/>
<feature type="chain" id="PRO_5019451745" evidence="1">
    <location>
        <begin position="20"/>
        <end position="147"/>
    </location>
</feature>
<evidence type="ECO:0000313" key="2">
    <source>
        <dbReference type="EMBL" id="RMD00165.1"/>
    </source>
</evidence>
<dbReference type="RefSeq" id="WP_103523768.1">
    <property type="nucleotide sequence ID" value="NZ_JAIZDC010000004.1"/>
</dbReference>
<comment type="caution">
    <text evidence="2">The sequence shown here is derived from an EMBL/GenBank/DDBJ whole genome shotgun (WGS) entry which is preliminary data.</text>
</comment>
<organism evidence="2 3">
    <name type="scientific">Aquitalea palustris</name>
    <dbReference type="NCBI Taxonomy" id="2480983"/>
    <lineage>
        <taxon>Bacteria</taxon>
        <taxon>Pseudomonadati</taxon>
        <taxon>Pseudomonadota</taxon>
        <taxon>Betaproteobacteria</taxon>
        <taxon>Neisseriales</taxon>
        <taxon>Chromobacteriaceae</taxon>
        <taxon>Aquitalea</taxon>
    </lineage>
</organism>
<accession>A0A454JL85</accession>
<feature type="signal peptide" evidence="1">
    <location>
        <begin position="1"/>
        <end position="19"/>
    </location>
</feature>
<gene>
    <name evidence="2" type="ORF">EAY64_05425</name>
</gene>
<dbReference type="AlphaFoldDB" id="A0A454JL85"/>
<dbReference type="EMBL" id="RFAR01000018">
    <property type="protein sequence ID" value="RMD00165.1"/>
    <property type="molecule type" value="Genomic_DNA"/>
</dbReference>
<evidence type="ECO:0000256" key="1">
    <source>
        <dbReference type="SAM" id="SignalP"/>
    </source>
</evidence>
<proteinExistence type="predicted"/>
<protein>
    <submittedName>
        <fullName evidence="2">Uncharacterized protein</fullName>
    </submittedName>
</protein>
<reference evidence="2 3" key="1">
    <citation type="submission" date="2018-10" db="EMBL/GenBank/DDBJ databases">
        <title>Draft genome sequence of Aquitalea MWU14-2217 isolated from a wild cranberry bog in Provincetown, Massachusetts.</title>
        <authorList>
            <person name="Ebadzadsahrai G."/>
            <person name="Soby S."/>
        </authorList>
    </citation>
    <scope>NUCLEOTIDE SEQUENCE [LARGE SCALE GENOMIC DNA]</scope>
    <source>
        <strain evidence="2 3">MWU14-2217</strain>
    </source>
</reference>
<dbReference type="Proteomes" id="UP000274139">
    <property type="component" value="Unassembled WGS sequence"/>
</dbReference>
<sequence>MKHVLGLCLGLLLSSQVMAFGETGRWSSSWGQGTSEYATVDAQHNQLYIACNETDSPMISLKVGNKEYGALPAKEFSLIVDGEVFDNIGNTGSRVGNQNFVRAWDKIRKAKSLEAKTADGKLIKLPLTGAAKVLPASRSKDFPCTGF</sequence>